<evidence type="ECO:0000313" key="14">
    <source>
        <dbReference type="EMBL" id="EAR82321.2"/>
    </source>
</evidence>
<dbReference type="InterPro" id="IPR017441">
    <property type="entry name" value="Protein_kinase_ATP_BS"/>
</dbReference>
<dbReference type="GO" id="GO:0004694">
    <property type="term" value="F:eukaryotic translation initiation factor 2alpha kinase activity"/>
    <property type="evidence" value="ECO:0007669"/>
    <property type="project" value="TreeGrafter"/>
</dbReference>
<feature type="domain" description="Protein kinase" evidence="13">
    <location>
        <begin position="21"/>
        <end position="284"/>
    </location>
</feature>
<reference evidence="15" key="1">
    <citation type="journal article" date="2006" name="PLoS Biol.">
        <title>Macronuclear genome sequence of the ciliate Tetrahymena thermophila, a model eukaryote.</title>
        <authorList>
            <person name="Eisen J.A."/>
            <person name="Coyne R.S."/>
            <person name="Wu M."/>
            <person name="Wu D."/>
            <person name="Thiagarajan M."/>
            <person name="Wortman J.R."/>
            <person name="Badger J.H."/>
            <person name="Ren Q."/>
            <person name="Amedeo P."/>
            <person name="Jones K.M."/>
            <person name="Tallon L.J."/>
            <person name="Delcher A.L."/>
            <person name="Salzberg S.L."/>
            <person name="Silva J.C."/>
            <person name="Haas B.J."/>
            <person name="Majoros W.H."/>
            <person name="Farzad M."/>
            <person name="Carlton J.M."/>
            <person name="Smith R.K. Jr."/>
            <person name="Garg J."/>
            <person name="Pearlman R.E."/>
            <person name="Karrer K.M."/>
            <person name="Sun L."/>
            <person name="Manning G."/>
            <person name="Elde N.C."/>
            <person name="Turkewitz A.P."/>
            <person name="Asai D.J."/>
            <person name="Wilkes D.E."/>
            <person name="Wang Y."/>
            <person name="Cai H."/>
            <person name="Collins K."/>
            <person name="Stewart B.A."/>
            <person name="Lee S.R."/>
            <person name="Wilamowska K."/>
            <person name="Weinberg Z."/>
            <person name="Ruzzo W.L."/>
            <person name="Wloga D."/>
            <person name="Gaertig J."/>
            <person name="Frankel J."/>
            <person name="Tsao C.-C."/>
            <person name="Gorovsky M.A."/>
            <person name="Keeling P.J."/>
            <person name="Waller R.F."/>
            <person name="Patron N.J."/>
            <person name="Cherry J.M."/>
            <person name="Stover N.A."/>
            <person name="Krieger C.J."/>
            <person name="del Toro C."/>
            <person name="Ryder H.F."/>
            <person name="Williamson S.C."/>
            <person name="Barbeau R.A."/>
            <person name="Hamilton E.P."/>
            <person name="Orias E."/>
        </authorList>
    </citation>
    <scope>NUCLEOTIDE SEQUENCE [LARGE SCALE GENOMIC DNA]</scope>
    <source>
        <strain evidence="15">SB210</strain>
    </source>
</reference>
<protein>
    <recommendedName>
        <fullName evidence="1">non-specific serine/threonine protein kinase</fullName>
        <ecNumber evidence="1">2.7.11.1</ecNumber>
    </recommendedName>
</protein>
<name>Q22AJ5_TETTS</name>
<dbReference type="Proteomes" id="UP000009168">
    <property type="component" value="Unassembled WGS sequence"/>
</dbReference>
<dbReference type="SUPFAM" id="SSF56112">
    <property type="entry name" value="Protein kinase-like (PK-like)"/>
    <property type="match status" value="1"/>
</dbReference>
<dbReference type="RefSeq" id="XP_001029984.2">
    <property type="nucleotide sequence ID" value="XM_001029984.2"/>
</dbReference>
<dbReference type="PANTHER" id="PTHR11042:SF160">
    <property type="entry name" value="EUKARYOTIC TRANSLATION INITIATION FACTOR 2-ALPHA KINASE 1"/>
    <property type="match status" value="1"/>
</dbReference>
<feature type="transmembrane region" description="Helical" evidence="12">
    <location>
        <begin position="393"/>
        <end position="414"/>
    </location>
</feature>
<keyword evidence="4 11" id="KW-0547">Nucleotide-binding</keyword>
<keyword evidence="5 14" id="KW-0418">Kinase</keyword>
<keyword evidence="2" id="KW-0723">Serine/threonine-protein kinase</keyword>
<dbReference type="eggNOG" id="KOG0611">
    <property type="taxonomic scope" value="Eukaryota"/>
</dbReference>
<dbReference type="AlphaFoldDB" id="Q22AJ5"/>
<dbReference type="EMBL" id="GG662677">
    <property type="protein sequence ID" value="EAR82321.2"/>
    <property type="molecule type" value="Genomic_DNA"/>
</dbReference>
<feature type="transmembrane region" description="Helical" evidence="12">
    <location>
        <begin position="361"/>
        <end position="381"/>
    </location>
</feature>
<dbReference type="GO" id="GO:0005737">
    <property type="term" value="C:cytoplasm"/>
    <property type="evidence" value="ECO:0007669"/>
    <property type="project" value="TreeGrafter"/>
</dbReference>
<dbReference type="Gene3D" id="1.10.510.10">
    <property type="entry name" value="Transferase(Phosphotransferase) domain 1"/>
    <property type="match status" value="1"/>
</dbReference>
<evidence type="ECO:0000256" key="1">
    <source>
        <dbReference type="ARBA" id="ARBA00012513"/>
    </source>
</evidence>
<keyword evidence="3" id="KW-0808">Transferase</keyword>
<keyword evidence="12" id="KW-0472">Membrane</keyword>
<sequence>MDAVNQAIELKAKEFLKEKGYTVQVLLGKGSFGRVYKAHDFQNNRIVAIKALIPDYQRDEGVLLNLVKSFQEIQNASSINSEYVVKIYESYLDKDLFVIFIVQEFCSRGNLDKYMQGIPNLTQNTLKNIIIQILKGIIDIHKKQIIHSDIKPENILVDEREIIKIGDFGEAKQLKKDKNQTQATGASPIFAAPEVNDKSLISFESDYYSVGAVICIISGLQYKDLQMIQVGVLPDVRNLNNKNLLLLAFNMMSISPNKRAPCSQVLQILEQTSNMSSFDAHSSIQDLSTQYNDSVLVFFKQNNHVVQIQQNQNHLIEFPRPQLQNKCLSYLFWTIWILCPLFLAGNSIYFMTKSCFIFQHLIFVIICLLLSYFSGTSLLTAALELPPNRPNNIIEFVLNLAFFVCGCLISYLVLLPFPCINLYVCTSFIDVRFSEIVYNRYNTTDTSENITNKFYSICKSEEPDRRYSLEKYFEQNYSPEIQIQYYSGISWQQFPFIISTGVMFLWILLRLKWYFCPQCKFSRIFKCS</sequence>
<dbReference type="InParanoid" id="Q22AJ5"/>
<keyword evidence="12" id="KW-1133">Transmembrane helix</keyword>
<dbReference type="OrthoDB" id="504170at2759"/>
<dbReference type="InterPro" id="IPR008271">
    <property type="entry name" value="Ser/Thr_kinase_AS"/>
</dbReference>
<dbReference type="HOGENOM" id="CLU_559613_0_0_1"/>
<comment type="catalytic activity">
    <reaction evidence="9">
        <text>L-threonyl-[protein] + ATP = O-phospho-L-threonyl-[protein] + ADP + H(+)</text>
        <dbReference type="Rhea" id="RHEA:46608"/>
        <dbReference type="Rhea" id="RHEA-COMP:11060"/>
        <dbReference type="Rhea" id="RHEA-COMP:11605"/>
        <dbReference type="ChEBI" id="CHEBI:15378"/>
        <dbReference type="ChEBI" id="CHEBI:30013"/>
        <dbReference type="ChEBI" id="CHEBI:30616"/>
        <dbReference type="ChEBI" id="CHEBI:61977"/>
        <dbReference type="ChEBI" id="CHEBI:456216"/>
        <dbReference type="EC" id="2.7.11.1"/>
    </reaction>
    <physiologicalReaction direction="left-to-right" evidence="9">
        <dbReference type="Rhea" id="RHEA:46609"/>
    </physiologicalReaction>
</comment>
<dbReference type="EC" id="2.7.11.1" evidence="1"/>
<dbReference type="GeneID" id="7828484"/>
<dbReference type="KEGG" id="tet:TTHERM_01194800"/>
<dbReference type="InterPro" id="IPR000719">
    <property type="entry name" value="Prot_kinase_dom"/>
</dbReference>
<evidence type="ECO:0000256" key="11">
    <source>
        <dbReference type="PROSITE-ProRule" id="PRU10141"/>
    </source>
</evidence>
<dbReference type="CDD" id="cd14014">
    <property type="entry name" value="STKc_PknB_like"/>
    <property type="match status" value="1"/>
</dbReference>
<dbReference type="PANTHER" id="PTHR11042">
    <property type="entry name" value="EUKARYOTIC TRANSLATION INITIATION FACTOR 2-ALPHA KINASE EIF2-ALPHA KINASE -RELATED"/>
    <property type="match status" value="1"/>
</dbReference>
<feature type="transmembrane region" description="Helical" evidence="12">
    <location>
        <begin position="494"/>
        <end position="515"/>
    </location>
</feature>
<dbReference type="GO" id="GO:0017148">
    <property type="term" value="P:negative regulation of translation"/>
    <property type="evidence" value="ECO:0007669"/>
    <property type="project" value="UniProtKB-KW"/>
</dbReference>
<keyword evidence="7" id="KW-0652">Protein synthesis inhibitor</keyword>
<comment type="catalytic activity">
    <reaction evidence="10">
        <text>L-seryl-[protein] + ATP = O-phospho-L-seryl-[protein] + ADP + H(+)</text>
        <dbReference type="Rhea" id="RHEA:17989"/>
        <dbReference type="Rhea" id="RHEA-COMP:9863"/>
        <dbReference type="Rhea" id="RHEA-COMP:11604"/>
        <dbReference type="ChEBI" id="CHEBI:15378"/>
        <dbReference type="ChEBI" id="CHEBI:29999"/>
        <dbReference type="ChEBI" id="CHEBI:30616"/>
        <dbReference type="ChEBI" id="CHEBI:83421"/>
        <dbReference type="ChEBI" id="CHEBI:456216"/>
        <dbReference type="EC" id="2.7.11.1"/>
    </reaction>
    <physiologicalReaction direction="left-to-right" evidence="10">
        <dbReference type="Rhea" id="RHEA:17990"/>
    </physiologicalReaction>
</comment>
<dbReference type="PROSITE" id="PS00107">
    <property type="entry name" value="PROTEIN_KINASE_ATP"/>
    <property type="match status" value="1"/>
</dbReference>
<comment type="similarity">
    <text evidence="8">Belongs to the protein kinase superfamily. Ser/Thr protein kinase family. GCN2 subfamily.</text>
</comment>
<evidence type="ECO:0000256" key="6">
    <source>
        <dbReference type="ARBA" id="ARBA00022840"/>
    </source>
</evidence>
<dbReference type="GO" id="GO:0005634">
    <property type="term" value="C:nucleus"/>
    <property type="evidence" value="ECO:0007669"/>
    <property type="project" value="TreeGrafter"/>
</dbReference>
<dbReference type="GO" id="GO:0005524">
    <property type="term" value="F:ATP binding"/>
    <property type="evidence" value="ECO:0007669"/>
    <property type="project" value="UniProtKB-UniRule"/>
</dbReference>
<evidence type="ECO:0000313" key="15">
    <source>
        <dbReference type="Proteomes" id="UP000009168"/>
    </source>
</evidence>
<proteinExistence type="inferred from homology"/>
<dbReference type="InterPro" id="IPR011009">
    <property type="entry name" value="Kinase-like_dom_sf"/>
</dbReference>
<dbReference type="Pfam" id="PF00069">
    <property type="entry name" value="Pkinase"/>
    <property type="match status" value="1"/>
</dbReference>
<evidence type="ECO:0000256" key="4">
    <source>
        <dbReference type="ARBA" id="ARBA00022741"/>
    </source>
</evidence>
<evidence type="ECO:0000256" key="8">
    <source>
        <dbReference type="ARBA" id="ARBA00037982"/>
    </source>
</evidence>
<evidence type="ECO:0000256" key="7">
    <source>
        <dbReference type="ARBA" id="ARBA00023193"/>
    </source>
</evidence>
<evidence type="ECO:0000256" key="10">
    <source>
        <dbReference type="ARBA" id="ARBA00048977"/>
    </source>
</evidence>
<gene>
    <name evidence="14" type="ORF">TTHERM_01194800</name>
</gene>
<feature type="binding site" evidence="11">
    <location>
        <position position="50"/>
    </location>
    <ligand>
        <name>ATP</name>
        <dbReference type="ChEBI" id="CHEBI:30616"/>
    </ligand>
</feature>
<keyword evidence="12" id="KW-0812">Transmembrane</keyword>
<keyword evidence="15" id="KW-1185">Reference proteome</keyword>
<evidence type="ECO:0000256" key="5">
    <source>
        <dbReference type="ARBA" id="ARBA00022777"/>
    </source>
</evidence>
<evidence type="ECO:0000256" key="9">
    <source>
        <dbReference type="ARBA" id="ARBA00048659"/>
    </source>
</evidence>
<keyword evidence="6 11" id="KW-0067">ATP-binding</keyword>
<evidence type="ECO:0000259" key="13">
    <source>
        <dbReference type="PROSITE" id="PS50011"/>
    </source>
</evidence>
<feature type="transmembrane region" description="Helical" evidence="12">
    <location>
        <begin position="330"/>
        <end position="349"/>
    </location>
</feature>
<evidence type="ECO:0000256" key="12">
    <source>
        <dbReference type="SAM" id="Phobius"/>
    </source>
</evidence>
<dbReference type="STRING" id="312017.Q22AJ5"/>
<evidence type="ECO:0000256" key="2">
    <source>
        <dbReference type="ARBA" id="ARBA00022527"/>
    </source>
</evidence>
<accession>Q22AJ5</accession>
<evidence type="ECO:0000256" key="3">
    <source>
        <dbReference type="ARBA" id="ARBA00022679"/>
    </source>
</evidence>
<dbReference type="PROSITE" id="PS50011">
    <property type="entry name" value="PROTEIN_KINASE_DOM"/>
    <property type="match status" value="1"/>
</dbReference>
<organism evidence="14 15">
    <name type="scientific">Tetrahymena thermophila (strain SB210)</name>
    <dbReference type="NCBI Taxonomy" id="312017"/>
    <lineage>
        <taxon>Eukaryota</taxon>
        <taxon>Sar</taxon>
        <taxon>Alveolata</taxon>
        <taxon>Ciliophora</taxon>
        <taxon>Intramacronucleata</taxon>
        <taxon>Oligohymenophorea</taxon>
        <taxon>Hymenostomatida</taxon>
        <taxon>Tetrahymenina</taxon>
        <taxon>Tetrahymenidae</taxon>
        <taxon>Tetrahymena</taxon>
    </lineage>
</organism>
<dbReference type="SMART" id="SM00220">
    <property type="entry name" value="S_TKc"/>
    <property type="match status" value="1"/>
</dbReference>
<dbReference type="InterPro" id="IPR050339">
    <property type="entry name" value="CC_SR_Kinase"/>
</dbReference>
<dbReference type="PROSITE" id="PS00108">
    <property type="entry name" value="PROTEIN_KINASE_ST"/>
    <property type="match status" value="1"/>
</dbReference>